<dbReference type="AlphaFoldDB" id="A0A9P6XLZ9"/>
<dbReference type="EMBL" id="JAANIU010020209">
    <property type="protein sequence ID" value="KAG1523877.1"/>
    <property type="molecule type" value="Genomic_DNA"/>
</dbReference>
<keyword evidence="3" id="KW-1185">Reference proteome</keyword>
<reference evidence="2 3" key="1">
    <citation type="journal article" date="2020" name="Microb. Genom.">
        <title>Genetic diversity of clinical and environmental Mucorales isolates obtained from an investigation of mucormycosis cases among solid organ transplant recipients.</title>
        <authorList>
            <person name="Nguyen M.H."/>
            <person name="Kaul D."/>
            <person name="Muto C."/>
            <person name="Cheng S.J."/>
            <person name="Richter R.A."/>
            <person name="Bruno V.M."/>
            <person name="Liu G."/>
            <person name="Beyhan S."/>
            <person name="Sundermann A.J."/>
            <person name="Mounaud S."/>
            <person name="Pasculle A.W."/>
            <person name="Nierman W.C."/>
            <person name="Driscoll E."/>
            <person name="Cumbie R."/>
            <person name="Clancy C.J."/>
            <person name="Dupont C.L."/>
        </authorList>
    </citation>
    <scope>NUCLEOTIDE SEQUENCE [LARGE SCALE GENOMIC DNA]</scope>
    <source>
        <strain evidence="2 3">GL24</strain>
    </source>
</reference>
<gene>
    <name evidence="2" type="ORF">G6F50_018573</name>
</gene>
<feature type="region of interest" description="Disordered" evidence="1">
    <location>
        <begin position="39"/>
        <end position="72"/>
    </location>
</feature>
<comment type="caution">
    <text evidence="2">The sequence shown here is derived from an EMBL/GenBank/DDBJ whole genome shotgun (WGS) entry which is preliminary data.</text>
</comment>
<evidence type="ECO:0000313" key="2">
    <source>
        <dbReference type="EMBL" id="KAG1523877.1"/>
    </source>
</evidence>
<accession>A0A9P6XLZ9</accession>
<proteinExistence type="predicted"/>
<organism evidence="2 3">
    <name type="scientific">Rhizopus delemar</name>
    <dbReference type="NCBI Taxonomy" id="936053"/>
    <lineage>
        <taxon>Eukaryota</taxon>
        <taxon>Fungi</taxon>
        <taxon>Fungi incertae sedis</taxon>
        <taxon>Mucoromycota</taxon>
        <taxon>Mucoromycotina</taxon>
        <taxon>Mucoromycetes</taxon>
        <taxon>Mucorales</taxon>
        <taxon>Mucorineae</taxon>
        <taxon>Rhizopodaceae</taxon>
        <taxon>Rhizopus</taxon>
    </lineage>
</organism>
<name>A0A9P6XLZ9_9FUNG</name>
<sequence length="87" mass="9504">MPVLSSGPKRRAISVDTWNWPPLEMPVVTRVSGSFGARLGTRLMTPPMPPPPGVAPVRNAEAPRSTSTRSNSSVAMYWRGSRLYNPL</sequence>
<dbReference type="Proteomes" id="UP000740926">
    <property type="component" value="Unassembled WGS sequence"/>
</dbReference>
<evidence type="ECO:0000256" key="1">
    <source>
        <dbReference type="SAM" id="MobiDB-lite"/>
    </source>
</evidence>
<protein>
    <submittedName>
        <fullName evidence="2">Uncharacterized protein</fullName>
    </submittedName>
</protein>
<evidence type="ECO:0000313" key="3">
    <source>
        <dbReference type="Proteomes" id="UP000740926"/>
    </source>
</evidence>